<dbReference type="PANTHER" id="PTHR34614:SF2">
    <property type="entry name" value="TRANSPOSASE IS4-LIKE DOMAIN-CONTAINING PROTEIN"/>
    <property type="match status" value="1"/>
</dbReference>
<feature type="coiled-coil region" evidence="1">
    <location>
        <begin position="386"/>
        <end position="413"/>
    </location>
</feature>
<dbReference type="InterPro" id="IPR047654">
    <property type="entry name" value="IS1634_transpos"/>
</dbReference>
<evidence type="ECO:0000256" key="1">
    <source>
        <dbReference type="SAM" id="Coils"/>
    </source>
</evidence>
<dbReference type="Pfam" id="PF01609">
    <property type="entry name" value="DDE_Tnp_1"/>
    <property type="match status" value="1"/>
</dbReference>
<evidence type="ECO:0000313" key="4">
    <source>
        <dbReference type="Proteomes" id="UP000567293"/>
    </source>
</evidence>
<dbReference type="EMBL" id="JACDQQ010000785">
    <property type="protein sequence ID" value="MBA0084948.1"/>
    <property type="molecule type" value="Genomic_DNA"/>
</dbReference>
<dbReference type="InterPro" id="IPR012337">
    <property type="entry name" value="RNaseH-like_sf"/>
</dbReference>
<accession>A0A7V8NP92</accession>
<evidence type="ECO:0000313" key="3">
    <source>
        <dbReference type="EMBL" id="MBA0084948.1"/>
    </source>
</evidence>
<dbReference type="NCBIfam" id="NF033559">
    <property type="entry name" value="transpos_IS1634"/>
    <property type="match status" value="1"/>
</dbReference>
<proteinExistence type="predicted"/>
<dbReference type="GO" id="GO:0006313">
    <property type="term" value="P:DNA transposition"/>
    <property type="evidence" value="ECO:0007669"/>
    <property type="project" value="InterPro"/>
</dbReference>
<keyword evidence="1" id="KW-0175">Coiled coil</keyword>
<dbReference type="AlphaFoldDB" id="A0A7V8NP92"/>
<feature type="domain" description="Transposase IS4-like" evidence="2">
    <location>
        <begin position="255"/>
        <end position="521"/>
    </location>
</feature>
<dbReference type="GO" id="GO:0004803">
    <property type="term" value="F:transposase activity"/>
    <property type="evidence" value="ECO:0007669"/>
    <property type="project" value="InterPro"/>
</dbReference>
<feature type="non-terminal residue" evidence="3">
    <location>
        <position position="521"/>
    </location>
</feature>
<protein>
    <submittedName>
        <fullName evidence="3">IS1634 family transposase</fullName>
    </submittedName>
</protein>
<keyword evidence="4" id="KW-1185">Reference proteome</keyword>
<organism evidence="3 4">
    <name type="scientific">Candidatus Acidiferrum panamense</name>
    <dbReference type="NCBI Taxonomy" id="2741543"/>
    <lineage>
        <taxon>Bacteria</taxon>
        <taxon>Pseudomonadati</taxon>
        <taxon>Acidobacteriota</taxon>
        <taxon>Terriglobia</taxon>
        <taxon>Candidatus Acidiferrales</taxon>
        <taxon>Candidatus Acidiferrum</taxon>
    </lineage>
</organism>
<dbReference type="PANTHER" id="PTHR34614">
    <property type="match status" value="1"/>
</dbReference>
<evidence type="ECO:0000259" key="2">
    <source>
        <dbReference type="Pfam" id="PF01609"/>
    </source>
</evidence>
<reference evidence="3" key="1">
    <citation type="submission" date="2020-06" db="EMBL/GenBank/DDBJ databases">
        <title>Legume-microbial interactions unlock mineral nutrients during tropical forest succession.</title>
        <authorList>
            <person name="Epihov D.Z."/>
        </authorList>
    </citation>
    <scope>NUCLEOTIDE SEQUENCE [LARGE SCALE GENOMIC DNA]</scope>
    <source>
        <strain evidence="3">Pan2503</strain>
    </source>
</reference>
<comment type="caution">
    <text evidence="3">The sequence shown here is derived from an EMBL/GenBank/DDBJ whole genome shotgun (WGS) entry which is preliminary data.</text>
</comment>
<gene>
    <name evidence="3" type="ORF">HRJ53_08130</name>
</gene>
<sequence>MFLRVVRAAGAKGVKNEYVRVVEAYRENGKTRHRTVLNLGRRDLLAAHLDLDKLRRLLQGDAVADRAMADRAIRREDIGALAAWDWGPMLVAGHLWRELGLEATLDKLAAPARREATRLSDRTLVLVVNRLTAPGSEHGLARWLETDFVCDRCGRRWLAAWRDDDERLASRTPRVRVELRQLKTWYRTLDQLLEHKDTIEHALFITLRDLFSLQVDMVFYDLTSTYFEGHGPPGIGANGHSRDGKPRNPQVLVGLVVVDGWPIAHHVFAGNRRDAKTVPEVLRDLEQRFGLRRIVFVGDRGMVTSHNLDDLRAHGHGYIVGRNRRRSGEVFEYIQSATGPWSECPAGITAREKASSPKTLVQEVSSTQPGVRVFVVHSEEREAFERRHRIKAMERVRARLEKLERRIAKGKLKAPEKVGAAAARVLARNHGHRYYDWSYEDGVFRFFEHPVHFAREQAYEGKYVIQTEEANLSAVEAVRLYKELSDVERCFANLKDVIDMRPIYHRTAERVEAHIFVAALA</sequence>
<dbReference type="SUPFAM" id="SSF53098">
    <property type="entry name" value="Ribonuclease H-like"/>
    <property type="match status" value="1"/>
</dbReference>
<dbReference type="InterPro" id="IPR002559">
    <property type="entry name" value="Transposase_11"/>
</dbReference>
<dbReference type="Proteomes" id="UP000567293">
    <property type="component" value="Unassembled WGS sequence"/>
</dbReference>
<name>A0A7V8NP92_9BACT</name>
<dbReference type="GO" id="GO:0003677">
    <property type="term" value="F:DNA binding"/>
    <property type="evidence" value="ECO:0007669"/>
    <property type="project" value="InterPro"/>
</dbReference>